<dbReference type="Gene3D" id="2.40.110.10">
    <property type="entry name" value="Butyryl-CoA Dehydrogenase, subunit A, domain 2"/>
    <property type="match status" value="1"/>
</dbReference>
<evidence type="ECO:0000256" key="12">
    <source>
        <dbReference type="PIRNR" id="PIRNR000168"/>
    </source>
</evidence>
<evidence type="ECO:0000256" key="10">
    <source>
        <dbReference type="ARBA" id="ARBA00023098"/>
    </source>
</evidence>
<dbReference type="InterPro" id="IPR012258">
    <property type="entry name" value="Acyl-CoA_oxidase"/>
</dbReference>
<dbReference type="EMBL" id="LT550334">
    <property type="protein sequence ID" value="SAL95465.1"/>
    <property type="molecule type" value="Genomic_DNA"/>
</dbReference>
<dbReference type="Gene3D" id="1.20.140.10">
    <property type="entry name" value="Butyryl-CoA Dehydrogenase, subunit A, domain 3"/>
    <property type="match status" value="2"/>
</dbReference>
<dbReference type="Pfam" id="PF22924">
    <property type="entry name" value="ACOX_C_alpha1"/>
    <property type="match status" value="1"/>
</dbReference>
<dbReference type="OrthoDB" id="538336at2759"/>
<keyword evidence="10" id="KW-0443">Lipid metabolism</keyword>
<evidence type="ECO:0000259" key="17">
    <source>
        <dbReference type="Pfam" id="PF22924"/>
    </source>
</evidence>
<reference evidence="18" key="1">
    <citation type="submission" date="2016-04" db="EMBL/GenBank/DDBJ databases">
        <authorList>
            <person name="Evans L.H."/>
            <person name="Alamgir A."/>
            <person name="Owens N."/>
            <person name="Weber N.D."/>
            <person name="Virtaneva K."/>
            <person name="Barbian K."/>
            <person name="Babar A."/>
            <person name="Rosenke K."/>
        </authorList>
    </citation>
    <scope>NUCLEOTIDE SEQUENCE [LARGE SCALE GENOMIC DNA]</scope>
    <source>
        <strain evidence="18">CBS 101.48</strain>
    </source>
</reference>
<keyword evidence="19" id="KW-1185">Reference proteome</keyword>
<dbReference type="PANTHER" id="PTHR10909">
    <property type="entry name" value="ELECTRON TRANSPORT OXIDOREDUCTASE"/>
    <property type="match status" value="1"/>
</dbReference>
<comment type="catalytic activity">
    <reaction evidence="1">
        <text>a 2,3-saturated acyl-CoA + O2 = a (2E)-enoyl-CoA + H2O2</text>
        <dbReference type="Rhea" id="RHEA:38959"/>
        <dbReference type="ChEBI" id="CHEBI:15379"/>
        <dbReference type="ChEBI" id="CHEBI:16240"/>
        <dbReference type="ChEBI" id="CHEBI:58856"/>
        <dbReference type="ChEBI" id="CHEBI:65111"/>
        <dbReference type="EC" id="1.3.3.6"/>
    </reaction>
</comment>
<feature type="domain" description="Acyl-coenzyme A oxidase N-terminal" evidence="16">
    <location>
        <begin position="52"/>
        <end position="175"/>
    </location>
</feature>
<evidence type="ECO:0000256" key="3">
    <source>
        <dbReference type="ARBA" id="ARBA00004275"/>
    </source>
</evidence>
<feature type="binding site" evidence="13">
    <location>
        <position position="181"/>
    </location>
    <ligand>
        <name>FAD</name>
        <dbReference type="ChEBI" id="CHEBI:57692"/>
    </ligand>
</feature>
<dbReference type="Gene3D" id="1.10.540.10">
    <property type="entry name" value="Acyl-CoA dehydrogenase/oxidase, N-terminal domain"/>
    <property type="match status" value="1"/>
</dbReference>
<dbReference type="FunFam" id="2.40.110.10:FF:000003">
    <property type="entry name" value="Acyl-coenzyme A oxidase"/>
    <property type="match status" value="1"/>
</dbReference>
<gene>
    <name evidence="18" type="primary">ABSGL_00794.1 scaffold 958</name>
</gene>
<evidence type="ECO:0000256" key="1">
    <source>
        <dbReference type="ARBA" id="ARBA00001201"/>
    </source>
</evidence>
<dbReference type="InParanoid" id="A0A163IUT5"/>
<evidence type="ECO:0000259" key="14">
    <source>
        <dbReference type="Pfam" id="PF01756"/>
    </source>
</evidence>
<dbReference type="GO" id="GO:0055088">
    <property type="term" value="P:lipid homeostasis"/>
    <property type="evidence" value="ECO:0007669"/>
    <property type="project" value="TreeGrafter"/>
</dbReference>
<comment type="cofactor">
    <cofactor evidence="2">
        <name>FAD</name>
        <dbReference type="ChEBI" id="CHEBI:57692"/>
    </cofactor>
</comment>
<keyword evidence="7 12" id="KW-0274">FAD</keyword>
<evidence type="ECO:0000313" key="19">
    <source>
        <dbReference type="Proteomes" id="UP000078561"/>
    </source>
</evidence>
<dbReference type="GO" id="GO:0005777">
    <property type="term" value="C:peroxisome"/>
    <property type="evidence" value="ECO:0007669"/>
    <property type="project" value="UniProtKB-SubCell"/>
</dbReference>
<dbReference type="Proteomes" id="UP000078561">
    <property type="component" value="Unassembled WGS sequence"/>
</dbReference>
<feature type="domain" description="Acyl-CoA oxidase C-alpha1" evidence="17">
    <location>
        <begin position="317"/>
        <end position="477"/>
    </location>
</feature>
<dbReference type="SUPFAM" id="SSF47203">
    <property type="entry name" value="Acyl-CoA dehydrogenase C-terminal domain-like"/>
    <property type="match status" value="2"/>
</dbReference>
<evidence type="ECO:0000259" key="16">
    <source>
        <dbReference type="Pfam" id="PF14749"/>
    </source>
</evidence>
<dbReference type="GO" id="GO:0033540">
    <property type="term" value="P:fatty acid beta-oxidation using acyl-CoA oxidase"/>
    <property type="evidence" value="ECO:0007669"/>
    <property type="project" value="UniProtKB-UniPathway"/>
</dbReference>
<dbReference type="GO" id="GO:0071949">
    <property type="term" value="F:FAD binding"/>
    <property type="evidence" value="ECO:0007669"/>
    <property type="project" value="InterPro"/>
</dbReference>
<evidence type="ECO:0000313" key="18">
    <source>
        <dbReference type="EMBL" id="SAL95465.1"/>
    </source>
</evidence>
<dbReference type="InterPro" id="IPR029320">
    <property type="entry name" value="Acyl-CoA_ox_N"/>
</dbReference>
<dbReference type="InterPro" id="IPR046373">
    <property type="entry name" value="Acyl-CoA_Oxase/DH_mid-dom_sf"/>
</dbReference>
<evidence type="ECO:0000256" key="6">
    <source>
        <dbReference type="ARBA" id="ARBA00022630"/>
    </source>
</evidence>
<dbReference type="STRING" id="4829.A0A163IUT5"/>
<keyword evidence="8" id="KW-0276">Fatty acid metabolism</keyword>
<evidence type="ECO:0000259" key="15">
    <source>
        <dbReference type="Pfam" id="PF02770"/>
    </source>
</evidence>
<organism evidence="18">
    <name type="scientific">Absidia glauca</name>
    <name type="common">Pin mould</name>
    <dbReference type="NCBI Taxonomy" id="4829"/>
    <lineage>
        <taxon>Eukaryota</taxon>
        <taxon>Fungi</taxon>
        <taxon>Fungi incertae sedis</taxon>
        <taxon>Mucoromycota</taxon>
        <taxon>Mucoromycotina</taxon>
        <taxon>Mucoromycetes</taxon>
        <taxon>Mucorales</taxon>
        <taxon>Cunninghamellaceae</taxon>
        <taxon>Absidia</taxon>
    </lineage>
</organism>
<dbReference type="GO" id="GO:0005504">
    <property type="term" value="F:fatty acid binding"/>
    <property type="evidence" value="ECO:0007669"/>
    <property type="project" value="TreeGrafter"/>
</dbReference>
<dbReference type="InterPro" id="IPR002655">
    <property type="entry name" value="Acyl-CoA_oxidase_C"/>
</dbReference>
<dbReference type="InterPro" id="IPR037069">
    <property type="entry name" value="AcylCoA_DH/ox_N_sf"/>
</dbReference>
<comment type="subcellular location">
    <subcellularLocation>
        <location evidence="3">Peroxisome</location>
    </subcellularLocation>
</comment>
<dbReference type="PANTHER" id="PTHR10909:SF250">
    <property type="entry name" value="PEROXISOMAL ACYL-COENZYME A OXIDASE 1"/>
    <property type="match status" value="1"/>
</dbReference>
<dbReference type="PIRSF" id="PIRSF000168">
    <property type="entry name" value="Acyl-CoA_oxidase"/>
    <property type="match status" value="1"/>
</dbReference>
<evidence type="ECO:0000256" key="9">
    <source>
        <dbReference type="ARBA" id="ARBA00023002"/>
    </source>
</evidence>
<dbReference type="InterPro" id="IPR036250">
    <property type="entry name" value="AcylCo_DH-like_C"/>
</dbReference>
<keyword evidence="11" id="KW-0576">Peroxisome</keyword>
<dbReference type="InterPro" id="IPR009100">
    <property type="entry name" value="AcylCoA_DH/oxidase_NM_dom_sf"/>
</dbReference>
<comment type="pathway">
    <text evidence="4">Lipid metabolism; peroxisomal fatty acid beta-oxidation.</text>
</comment>
<evidence type="ECO:0000256" key="7">
    <source>
        <dbReference type="ARBA" id="ARBA00022827"/>
    </source>
</evidence>
<evidence type="ECO:0000256" key="4">
    <source>
        <dbReference type="ARBA" id="ARBA00004846"/>
    </source>
</evidence>
<feature type="domain" description="Acyl-CoA oxidase C-terminal" evidence="14">
    <location>
        <begin position="525"/>
        <end position="639"/>
    </location>
</feature>
<evidence type="ECO:0000256" key="8">
    <source>
        <dbReference type="ARBA" id="ARBA00022832"/>
    </source>
</evidence>
<dbReference type="SUPFAM" id="SSF56645">
    <property type="entry name" value="Acyl-CoA dehydrogenase NM domain-like"/>
    <property type="match status" value="1"/>
</dbReference>
<sequence length="643" mass="72356">MTIPLKDSTSPDAPSALARLDQLKRQLNLTPSAMSLQAPKDMAAERASADFNIDALARFWIGDDVKYERTRKAYDIIQTDPELVMQPPKNILEISRAEMREFTMGQIYRVVQIFQSGKYDPEQAFEIAWVTNIYNESFSMRFFVHHSLFRNVVNMLGNKEQQDRWNDDIENYRIFGCFAMTELGHSSALRDLETCATFDASSDEFVLHSPTITSTKWYIGAASQTATHTVVIAQTMVNGKNVGLNWFVVQLREKASGKLMPGVIIGDIGSKVGHQGVDNGWIQFNQLRIPRSNMLAKWVSLDRDGTFHPAPNPAVMYATLIPERLSLLIVTTQMISQAITIATRYGVVRRQGPKNQQIMDYQSHYVKLIPAIAFMYMMQSASSDINQNFDILTSGGKIDDPMVYLNHMGEMHAVSASVKGLSGWYASDILETCRRCCGGHAYSAYNAIGHITNDWGVMTTGGGDNVVLLQQATRLLLYRLEQKLEFDDYPELKFKSSSHYISDANRLLALKQWDITDVALCARDPSLVEEALNAILVKRLNSINQSLKNGSTHNDLLLESVRLGELHCATYIFSVNVAKFGLPEGPAEIEQSVYKIMQRLTLLWGLHTLHTYGDQGFKEGFLSPQQIKDVENLYLEVSQAIFL</sequence>
<name>A0A163IUT5_ABSGL</name>
<dbReference type="Pfam" id="PF01756">
    <property type="entry name" value="ACOX"/>
    <property type="match status" value="1"/>
</dbReference>
<keyword evidence="6 12" id="KW-0285">Flavoprotein</keyword>
<dbReference type="Pfam" id="PF14749">
    <property type="entry name" value="Acyl-CoA_ox_N"/>
    <property type="match status" value="1"/>
</dbReference>
<dbReference type="AlphaFoldDB" id="A0A163IUT5"/>
<accession>A0A163IUT5</accession>
<dbReference type="InterPro" id="IPR055060">
    <property type="entry name" value="ACOX_C_alpha1"/>
</dbReference>
<comment type="similarity">
    <text evidence="5 12">Belongs to the acyl-CoA oxidase family.</text>
</comment>
<dbReference type="UniPathway" id="UPA00661"/>
<evidence type="ECO:0000256" key="5">
    <source>
        <dbReference type="ARBA" id="ARBA00006288"/>
    </source>
</evidence>
<keyword evidence="9" id="KW-0560">Oxidoreductase</keyword>
<dbReference type="GO" id="GO:0003997">
    <property type="term" value="F:acyl-CoA oxidase activity"/>
    <property type="evidence" value="ECO:0007669"/>
    <property type="project" value="UniProtKB-EC"/>
</dbReference>
<dbReference type="InterPro" id="IPR006091">
    <property type="entry name" value="Acyl-CoA_Oxase/DH_mid-dom"/>
</dbReference>
<evidence type="ECO:0000256" key="11">
    <source>
        <dbReference type="ARBA" id="ARBA00023140"/>
    </source>
</evidence>
<evidence type="ECO:0000256" key="2">
    <source>
        <dbReference type="ARBA" id="ARBA00001974"/>
    </source>
</evidence>
<dbReference type="Pfam" id="PF02770">
    <property type="entry name" value="Acyl-CoA_dh_M"/>
    <property type="match status" value="1"/>
</dbReference>
<proteinExistence type="inferred from homology"/>
<feature type="binding site" evidence="13">
    <location>
        <position position="220"/>
    </location>
    <ligand>
        <name>FAD</name>
        <dbReference type="ChEBI" id="CHEBI:57692"/>
    </ligand>
</feature>
<protein>
    <recommendedName>
        <fullName evidence="12">Acyl-coenzyme A oxidase</fullName>
    </recommendedName>
</protein>
<evidence type="ECO:0000256" key="13">
    <source>
        <dbReference type="PIRSR" id="PIRSR000168-2"/>
    </source>
</evidence>
<feature type="domain" description="Acyl-CoA oxidase/dehydrogenase middle" evidence="15">
    <location>
        <begin position="177"/>
        <end position="286"/>
    </location>
</feature>